<dbReference type="GeneID" id="63820480"/>
<dbReference type="AlphaFoldDB" id="A0A165DEN9"/>
<feature type="non-terminal residue" evidence="1">
    <location>
        <position position="102"/>
    </location>
</feature>
<feature type="non-terminal residue" evidence="1">
    <location>
        <position position="1"/>
    </location>
</feature>
<dbReference type="STRING" id="1314785.A0A165DEN9"/>
<name>A0A165DEN9_9APHY</name>
<dbReference type="RefSeq" id="XP_040762460.1">
    <property type="nucleotide sequence ID" value="XM_040903449.1"/>
</dbReference>
<dbReference type="EMBL" id="KV427634">
    <property type="protein sequence ID" value="KZT04720.1"/>
    <property type="molecule type" value="Genomic_DNA"/>
</dbReference>
<organism evidence="1 2">
    <name type="scientific">Laetiporus sulphureus 93-53</name>
    <dbReference type="NCBI Taxonomy" id="1314785"/>
    <lineage>
        <taxon>Eukaryota</taxon>
        <taxon>Fungi</taxon>
        <taxon>Dikarya</taxon>
        <taxon>Basidiomycota</taxon>
        <taxon>Agaricomycotina</taxon>
        <taxon>Agaricomycetes</taxon>
        <taxon>Polyporales</taxon>
        <taxon>Laetiporus</taxon>
    </lineage>
</organism>
<reference evidence="1 2" key="1">
    <citation type="journal article" date="2016" name="Mol. Biol. Evol.">
        <title>Comparative Genomics of Early-Diverging Mushroom-Forming Fungi Provides Insights into the Origins of Lignocellulose Decay Capabilities.</title>
        <authorList>
            <person name="Nagy L.G."/>
            <person name="Riley R."/>
            <person name="Tritt A."/>
            <person name="Adam C."/>
            <person name="Daum C."/>
            <person name="Floudas D."/>
            <person name="Sun H."/>
            <person name="Yadav J.S."/>
            <person name="Pangilinan J."/>
            <person name="Larsson K.H."/>
            <person name="Matsuura K."/>
            <person name="Barry K."/>
            <person name="Labutti K."/>
            <person name="Kuo R."/>
            <person name="Ohm R.A."/>
            <person name="Bhattacharya S.S."/>
            <person name="Shirouzu T."/>
            <person name="Yoshinaga Y."/>
            <person name="Martin F.M."/>
            <person name="Grigoriev I.V."/>
            <person name="Hibbett D.S."/>
        </authorList>
    </citation>
    <scope>NUCLEOTIDE SEQUENCE [LARGE SCALE GENOMIC DNA]</scope>
    <source>
        <strain evidence="1 2">93-53</strain>
    </source>
</reference>
<sequence>LTKIVNALMAGAEIGGPMACLYLLKHEDHYTNYSFNVYMWKSFVREVCTAWEDENPTAAAKIFTNPEALEKVILSKFVPFSVTDDYIYRPSIFNGMCLYDWI</sequence>
<keyword evidence="2" id="KW-1185">Reference proteome</keyword>
<dbReference type="InParanoid" id="A0A165DEN9"/>
<dbReference type="Proteomes" id="UP000076871">
    <property type="component" value="Unassembled WGS sequence"/>
</dbReference>
<evidence type="ECO:0000313" key="2">
    <source>
        <dbReference type="Proteomes" id="UP000076871"/>
    </source>
</evidence>
<proteinExistence type="predicted"/>
<protein>
    <submittedName>
        <fullName evidence="1">Uncharacterized protein</fullName>
    </submittedName>
</protein>
<accession>A0A165DEN9</accession>
<gene>
    <name evidence="1" type="ORF">LAESUDRAFT_635667</name>
</gene>
<dbReference type="OrthoDB" id="3259294at2759"/>
<evidence type="ECO:0000313" key="1">
    <source>
        <dbReference type="EMBL" id="KZT04720.1"/>
    </source>
</evidence>